<evidence type="ECO:0000313" key="1">
    <source>
        <dbReference type="EMBL" id="TCU28268.1"/>
    </source>
</evidence>
<proteinExistence type="predicted"/>
<dbReference type="EMBL" id="SMBI01000002">
    <property type="protein sequence ID" value="TCU28268.1"/>
    <property type="molecule type" value="Genomic_DNA"/>
</dbReference>
<dbReference type="AlphaFoldDB" id="A0AAX2QSK7"/>
<comment type="caution">
    <text evidence="1">The sequence shown here is derived from an EMBL/GenBank/DDBJ whole genome shotgun (WGS) entry which is preliminary data.</text>
</comment>
<gene>
    <name evidence="1" type="ORF">EV131_102100</name>
</gene>
<reference evidence="1 2" key="1">
    <citation type="submission" date="2019-03" db="EMBL/GenBank/DDBJ databases">
        <title>Genomic Encyclopedia of Type Strains, Phase IV (KMG-V): Genome sequencing to study the core and pangenomes of soil and plant-associated prokaryotes.</title>
        <authorList>
            <person name="Whitman W."/>
        </authorList>
    </citation>
    <scope>NUCLEOTIDE SEQUENCE [LARGE SCALE GENOMIC DNA]</scope>
    <source>
        <strain evidence="1 2">FB403</strain>
    </source>
</reference>
<dbReference type="Proteomes" id="UP000295021">
    <property type="component" value="Unassembled WGS sequence"/>
</dbReference>
<accession>A0AAX2QSK7</accession>
<organism evidence="1 2">
    <name type="scientific">Rhizobium laguerreae</name>
    <dbReference type="NCBI Taxonomy" id="1076926"/>
    <lineage>
        <taxon>Bacteria</taxon>
        <taxon>Pseudomonadati</taxon>
        <taxon>Pseudomonadota</taxon>
        <taxon>Alphaproteobacteria</taxon>
        <taxon>Hyphomicrobiales</taxon>
        <taxon>Rhizobiaceae</taxon>
        <taxon>Rhizobium/Agrobacterium group</taxon>
        <taxon>Rhizobium</taxon>
    </lineage>
</organism>
<sequence length="159" mass="17117">MVFSIVSICLADGLGVAAMEQALVTRKKPTMSDTILRYVPADPNWQPSPEAANKAVSLLETVVHGADEVKSGFEDEVRFYDPGENWSGVKCSACGADAEEWWGEAMETASADGFKGLRTVAPCCGATVSLNDLRYIRPAAFSRFALEAHNPGIGDTTWE</sequence>
<name>A0AAX2QSK7_9HYPH</name>
<evidence type="ECO:0000313" key="2">
    <source>
        <dbReference type="Proteomes" id="UP000295021"/>
    </source>
</evidence>
<protein>
    <submittedName>
        <fullName evidence="1">Uncharacterized protein</fullName>
    </submittedName>
</protein>
<dbReference type="RefSeq" id="WP_245521116.1">
    <property type="nucleotide sequence ID" value="NZ_JAAXQQ010000006.1"/>
</dbReference>